<protein>
    <submittedName>
        <fullName evidence="1">Uncharacterized protein</fullName>
    </submittedName>
</protein>
<name>C7Q2T9_CATAD</name>
<dbReference type="InParanoid" id="C7Q2T9"/>
<organism evidence="1 2">
    <name type="scientific">Catenulispora acidiphila (strain DSM 44928 / JCM 14897 / NBRC 102108 / NRRL B-24433 / ID139908)</name>
    <dbReference type="NCBI Taxonomy" id="479433"/>
    <lineage>
        <taxon>Bacteria</taxon>
        <taxon>Bacillati</taxon>
        <taxon>Actinomycetota</taxon>
        <taxon>Actinomycetes</taxon>
        <taxon>Catenulisporales</taxon>
        <taxon>Catenulisporaceae</taxon>
        <taxon>Catenulispora</taxon>
    </lineage>
</organism>
<proteinExistence type="predicted"/>
<accession>C7Q2T9</accession>
<evidence type="ECO:0000313" key="1">
    <source>
        <dbReference type="EMBL" id="ACU71831.1"/>
    </source>
</evidence>
<dbReference type="RefSeq" id="WP_012787124.1">
    <property type="nucleotide sequence ID" value="NC_013131.1"/>
</dbReference>
<evidence type="ECO:0000313" key="2">
    <source>
        <dbReference type="Proteomes" id="UP000000851"/>
    </source>
</evidence>
<dbReference type="STRING" id="479433.Caci_2922"/>
<dbReference type="EMBL" id="CP001700">
    <property type="protein sequence ID" value="ACU71831.1"/>
    <property type="molecule type" value="Genomic_DNA"/>
</dbReference>
<dbReference type="Proteomes" id="UP000000851">
    <property type="component" value="Chromosome"/>
</dbReference>
<gene>
    <name evidence="1" type="ordered locus">Caci_2922</name>
</gene>
<reference evidence="1 2" key="1">
    <citation type="journal article" date="2009" name="Stand. Genomic Sci.">
        <title>Complete genome sequence of Catenulispora acidiphila type strain (ID 139908).</title>
        <authorList>
            <person name="Copeland A."/>
            <person name="Lapidus A."/>
            <person name="Glavina Del Rio T."/>
            <person name="Nolan M."/>
            <person name="Lucas S."/>
            <person name="Chen F."/>
            <person name="Tice H."/>
            <person name="Cheng J.F."/>
            <person name="Bruce D."/>
            <person name="Goodwin L."/>
            <person name="Pitluck S."/>
            <person name="Mikhailova N."/>
            <person name="Pati A."/>
            <person name="Ivanova N."/>
            <person name="Mavromatis K."/>
            <person name="Chen A."/>
            <person name="Palaniappan K."/>
            <person name="Chain P."/>
            <person name="Land M."/>
            <person name="Hauser L."/>
            <person name="Chang Y.J."/>
            <person name="Jeffries C.D."/>
            <person name="Chertkov O."/>
            <person name="Brettin T."/>
            <person name="Detter J.C."/>
            <person name="Han C."/>
            <person name="Ali Z."/>
            <person name="Tindall B.J."/>
            <person name="Goker M."/>
            <person name="Bristow J."/>
            <person name="Eisen J.A."/>
            <person name="Markowitz V."/>
            <person name="Hugenholtz P."/>
            <person name="Kyrpides N.C."/>
            <person name="Klenk H.P."/>
        </authorList>
    </citation>
    <scope>NUCLEOTIDE SEQUENCE [LARGE SCALE GENOMIC DNA]</scope>
    <source>
        <strain evidence="2">DSM 44928 / JCM 14897 / NBRC 102108 / NRRL B-24433 / ID139908</strain>
    </source>
</reference>
<keyword evidence="2" id="KW-1185">Reference proteome</keyword>
<dbReference type="AlphaFoldDB" id="C7Q2T9"/>
<dbReference type="HOGENOM" id="CLU_2328616_0_0_11"/>
<dbReference type="KEGG" id="cai:Caci_2922"/>
<sequence>MTATQTLTQTISTVRSNYAALRRLKVSGGRTAATTNAISRRRNAIEAACKNLPRNVAGDLAYENTLLENMAVSRRNGVQRPELAARLANCRRDINAGA</sequence>